<evidence type="ECO:0000313" key="3">
    <source>
        <dbReference type="EMBL" id="GAA4156346.1"/>
    </source>
</evidence>
<organism evidence="3 4">
    <name type="scientific">Gryllotalpicola daejeonensis</name>
    <dbReference type="NCBI Taxonomy" id="993087"/>
    <lineage>
        <taxon>Bacteria</taxon>
        <taxon>Bacillati</taxon>
        <taxon>Actinomycetota</taxon>
        <taxon>Actinomycetes</taxon>
        <taxon>Micrococcales</taxon>
        <taxon>Microbacteriaceae</taxon>
        <taxon>Gryllotalpicola</taxon>
    </lineage>
</organism>
<dbReference type="Gene3D" id="3.90.550.10">
    <property type="entry name" value="Spore Coat Polysaccharide Biosynthesis Protein SpsA, Chain A"/>
    <property type="match status" value="1"/>
</dbReference>
<sequence>MAEGLGAIVLAGGRATRLGGVDKAALELDGVPLLSRAVAAAHAVGARSVVVGPERPGFGVEWVREEPPFGGPVAAIAAALPRIDAEWVLVLAADLRSPDAVVAVLITADSGDDGCLLVDPDGRPQWLCGIYRTAALSEALAALGDPVGASMRALLGGLRLARHPVGSEVVGDIDTPADVDDAGIELPD</sequence>
<proteinExistence type="predicted"/>
<dbReference type="PANTHER" id="PTHR19136">
    <property type="entry name" value="MOLYBDENUM COFACTOR GUANYLYLTRANSFERASE"/>
    <property type="match status" value="1"/>
</dbReference>
<reference evidence="3" key="1">
    <citation type="journal article" date="2014" name="Int. J. Syst. Evol. Microbiol.">
        <title>Complete genome of a new Firmicutes species belonging to the dominant human colonic microbiota ('Ruminococcus bicirculans') reveals two chromosomes and a selective capacity to utilize plant glucans.</title>
        <authorList>
            <consortium name="NISC Comparative Sequencing Program"/>
            <person name="Wegmann U."/>
            <person name="Louis P."/>
            <person name="Goesmann A."/>
            <person name="Henrissat B."/>
            <person name="Duncan S.H."/>
            <person name="Flint H.J."/>
        </authorList>
    </citation>
    <scope>NUCLEOTIDE SEQUENCE</scope>
    <source>
        <strain evidence="3">JCM 17590</strain>
    </source>
</reference>
<dbReference type="Pfam" id="PF12804">
    <property type="entry name" value="NTP_transf_3"/>
    <property type="match status" value="1"/>
</dbReference>
<dbReference type="Proteomes" id="UP001415169">
    <property type="component" value="Unassembled WGS sequence"/>
</dbReference>
<dbReference type="EMBL" id="BAABBV010000001">
    <property type="protein sequence ID" value="GAA4156346.1"/>
    <property type="molecule type" value="Genomic_DNA"/>
</dbReference>
<dbReference type="RefSeq" id="WP_344790303.1">
    <property type="nucleotide sequence ID" value="NZ_BAABBV010000001.1"/>
</dbReference>
<gene>
    <name evidence="3" type="ORF">GCM10022286_06540</name>
</gene>
<evidence type="ECO:0000256" key="1">
    <source>
        <dbReference type="ARBA" id="ARBA00022679"/>
    </source>
</evidence>
<evidence type="ECO:0000259" key="2">
    <source>
        <dbReference type="Pfam" id="PF12804"/>
    </source>
</evidence>
<comment type="caution">
    <text evidence="3">The sequence shown here is derived from an EMBL/GenBank/DDBJ whole genome shotgun (WGS) entry which is preliminary data.</text>
</comment>
<dbReference type="PANTHER" id="PTHR19136:SF81">
    <property type="entry name" value="MOLYBDENUM COFACTOR GUANYLYLTRANSFERASE"/>
    <property type="match status" value="1"/>
</dbReference>
<dbReference type="InterPro" id="IPR025877">
    <property type="entry name" value="MobA-like_NTP_Trfase"/>
</dbReference>
<keyword evidence="4" id="KW-1185">Reference proteome</keyword>
<reference evidence="3" key="2">
    <citation type="submission" date="2023-12" db="EMBL/GenBank/DDBJ databases">
        <authorList>
            <person name="Sun Q."/>
            <person name="Inoue M."/>
        </authorList>
    </citation>
    <scope>NUCLEOTIDE SEQUENCE</scope>
    <source>
        <strain evidence="3">JCM 17590</strain>
    </source>
</reference>
<dbReference type="InterPro" id="IPR029044">
    <property type="entry name" value="Nucleotide-diphossugar_trans"/>
</dbReference>
<name>A0ABP7ZFN6_9MICO</name>
<keyword evidence="1" id="KW-0808">Transferase</keyword>
<feature type="domain" description="MobA-like NTP transferase" evidence="2">
    <location>
        <begin position="7"/>
        <end position="155"/>
    </location>
</feature>
<dbReference type="SUPFAM" id="SSF53448">
    <property type="entry name" value="Nucleotide-diphospho-sugar transferases"/>
    <property type="match status" value="1"/>
</dbReference>
<accession>A0ABP7ZFN6</accession>
<protein>
    <recommendedName>
        <fullName evidence="2">MobA-like NTP transferase domain-containing protein</fullName>
    </recommendedName>
</protein>
<evidence type="ECO:0000313" key="4">
    <source>
        <dbReference type="Proteomes" id="UP001415169"/>
    </source>
</evidence>